<dbReference type="PANTHER" id="PTHR35309">
    <property type="match status" value="1"/>
</dbReference>
<protein>
    <recommendedName>
        <fullName evidence="3">Tocopherol cyclase</fullName>
    </recommendedName>
</protein>
<dbReference type="Pfam" id="PF14249">
    <property type="entry name" value="Tocopherol_cycl"/>
    <property type="match status" value="1"/>
</dbReference>
<comment type="caution">
    <text evidence="1">The sequence shown here is derived from an EMBL/GenBank/DDBJ whole genome shotgun (WGS) entry which is preliminary data.</text>
</comment>
<proteinExistence type="predicted"/>
<dbReference type="PANTHER" id="PTHR35309:SF4">
    <property type="entry name" value="TOCOPHEROL CYCLASE"/>
    <property type="match status" value="1"/>
</dbReference>
<dbReference type="EMBL" id="CAUYUE010000001">
    <property type="protein sequence ID" value="CAK0735183.1"/>
    <property type="molecule type" value="Genomic_DNA"/>
</dbReference>
<keyword evidence="2" id="KW-1185">Reference proteome</keyword>
<sequence>MAHPTIDVGDQGDSFAFIYSIEDPKGMSPRQGVGAQIMGPGDSYILQFSRNIASFWATPYSLALGARFRPQPDRAFVQPPRQLVTQDAFRRDVKEGFQGSATWHQGHIVAEEAGASGDLRSTVPSADWAFSIQPQDGWGPRTGKQAATAGWLASLPVFEPHWQVLMARGRATGYIDWGGKRYDFTDAPAYAEKNWGAGFPKKWFWIVSTGFEGEPDASLTCVGARRGLLQLPGVEEDVGMVGIHWRGQFIELVPWNGEVQWDVEPWGSWRVYARNAEYEALVEAKCKSPGTPLRAPTADRGLDVFCRDSFFGQVRLRVWRRVANGAQQQELLCDLSSKRGAVEVGGGPWWSTWSAQAKMREPLKTLVSLPVDIEGLAAAVPSQLRPPGL</sequence>
<dbReference type="InterPro" id="IPR025893">
    <property type="entry name" value="Tocopherol_cyclase"/>
</dbReference>
<dbReference type="AlphaFoldDB" id="A0AAV1HV39"/>
<gene>
    <name evidence="1" type="ORF">CVIRNUC_000540</name>
</gene>
<dbReference type="Proteomes" id="UP001314263">
    <property type="component" value="Unassembled WGS sequence"/>
</dbReference>
<evidence type="ECO:0008006" key="3">
    <source>
        <dbReference type="Google" id="ProtNLM"/>
    </source>
</evidence>
<organism evidence="1 2">
    <name type="scientific">Coccomyxa viridis</name>
    <dbReference type="NCBI Taxonomy" id="1274662"/>
    <lineage>
        <taxon>Eukaryota</taxon>
        <taxon>Viridiplantae</taxon>
        <taxon>Chlorophyta</taxon>
        <taxon>core chlorophytes</taxon>
        <taxon>Trebouxiophyceae</taxon>
        <taxon>Trebouxiophyceae incertae sedis</taxon>
        <taxon>Coccomyxaceae</taxon>
        <taxon>Coccomyxa</taxon>
    </lineage>
</organism>
<accession>A0AAV1HV39</accession>
<evidence type="ECO:0000313" key="2">
    <source>
        <dbReference type="Proteomes" id="UP001314263"/>
    </source>
</evidence>
<dbReference type="GO" id="GO:0009976">
    <property type="term" value="F:tocopherol cyclase activity"/>
    <property type="evidence" value="ECO:0007669"/>
    <property type="project" value="InterPro"/>
</dbReference>
<reference evidence="1 2" key="1">
    <citation type="submission" date="2023-10" db="EMBL/GenBank/DDBJ databases">
        <authorList>
            <person name="Maclean D."/>
            <person name="Macfadyen A."/>
        </authorList>
    </citation>
    <scope>NUCLEOTIDE SEQUENCE [LARGE SCALE GENOMIC DNA]</scope>
</reference>
<evidence type="ECO:0000313" key="1">
    <source>
        <dbReference type="EMBL" id="CAK0735183.1"/>
    </source>
</evidence>
<name>A0AAV1HV39_9CHLO</name>